<sequence>MSRFFVLILSFAILIGIGDSQKPKLGRRWFQEIIRFANASVQEKLVRNLERQNWTLPAIKILDSWMAKYWYRSKETHWPWKGKDGIRHKYITVSYQFKATKNYINYLCKTAVEQEILNSADAEKIRKLFWELDETYFFDDLTKRLFDPKLAEYKKLNVNIEKIVDLEAISDKYLKDKKQYALLRLTYFDI</sequence>
<reference evidence="2 3" key="1">
    <citation type="journal article" date="1998" name="Science">
        <title>Genome sequence of the nematode C. elegans: a platform for investigating biology.</title>
        <authorList>
            <consortium name="The C. elegans sequencing consortium"/>
            <person name="Sulson J.E."/>
            <person name="Waterston R."/>
        </authorList>
    </citation>
    <scope>NUCLEOTIDE SEQUENCE [LARGE SCALE GENOMIC DNA]</scope>
    <source>
        <strain evidence="2 3">Bristol N2</strain>
    </source>
</reference>
<feature type="chain" id="PRO_5002769862" evidence="1">
    <location>
        <begin position="21"/>
        <end position="190"/>
    </location>
</feature>
<feature type="signal peptide" evidence="1">
    <location>
        <begin position="1"/>
        <end position="20"/>
    </location>
</feature>
<keyword evidence="1" id="KW-0732">Signal</keyword>
<dbReference type="HOGENOM" id="CLU_1385298_0_0_1"/>
<organism evidence="2 3">
    <name type="scientific">Caenorhabditis elegans</name>
    <dbReference type="NCBI Taxonomy" id="6239"/>
    <lineage>
        <taxon>Eukaryota</taxon>
        <taxon>Metazoa</taxon>
        <taxon>Ecdysozoa</taxon>
        <taxon>Nematoda</taxon>
        <taxon>Chromadorea</taxon>
        <taxon>Rhabditida</taxon>
        <taxon>Rhabditina</taxon>
        <taxon>Rhabditomorpha</taxon>
        <taxon>Rhabditoidea</taxon>
        <taxon>Rhabditidae</taxon>
        <taxon>Peloderinae</taxon>
        <taxon>Caenorhabditis</taxon>
    </lineage>
</organism>
<dbReference type="AlphaFoldDB" id="B1Q277"/>
<evidence type="ECO:0000313" key="4">
    <source>
        <dbReference type="WormBase" id="T25E12.14"/>
    </source>
</evidence>
<dbReference type="PANTHER" id="PTHR36946:SF1">
    <property type="entry name" value="DUF1064 DOMAIN-CONTAINING PROTEIN-RELATED"/>
    <property type="match status" value="1"/>
</dbReference>
<dbReference type="CTD" id="6418815"/>
<accession>B1Q277</accession>
<evidence type="ECO:0000313" key="3">
    <source>
        <dbReference type="Proteomes" id="UP000001940"/>
    </source>
</evidence>
<dbReference type="UCSC" id="T25E12.14">
    <property type="organism name" value="c. elegans"/>
</dbReference>
<dbReference type="InParanoid" id="B1Q277"/>
<dbReference type="AGR" id="WB:WBGene00077622"/>
<dbReference type="EMBL" id="BX284605">
    <property type="protein sequence ID" value="CAQ16156.2"/>
    <property type="molecule type" value="Genomic_DNA"/>
</dbReference>
<dbReference type="RefSeq" id="NP_001123021.2">
    <property type="nucleotide sequence ID" value="NM_001129549.2"/>
</dbReference>
<dbReference type="WormBase" id="T25E12.14">
    <property type="protein sequence ID" value="CE43168"/>
    <property type="gene ID" value="WBGene00077622"/>
</dbReference>
<gene>
    <name evidence="2" type="ORF">CELE_T25E12.14</name>
    <name evidence="2 4" type="ORF">T25E12.14</name>
</gene>
<dbReference type="PhylomeDB" id="B1Q277"/>
<dbReference type="Proteomes" id="UP000001940">
    <property type="component" value="Chromosome V"/>
</dbReference>
<evidence type="ECO:0000313" key="2">
    <source>
        <dbReference type="EMBL" id="CAQ16156.2"/>
    </source>
</evidence>
<dbReference type="GeneID" id="6418815"/>
<keyword evidence="3" id="KW-1185">Reference proteome</keyword>
<dbReference type="PANTHER" id="PTHR36946">
    <property type="entry name" value="PROTEIN CBG13897-RELATED"/>
    <property type="match status" value="1"/>
</dbReference>
<name>B1Q277_CAEEL</name>
<protein>
    <submittedName>
        <fullName evidence="2">Peptidase_M75 domain-containing protein</fullName>
    </submittedName>
</protein>
<proteinExistence type="predicted"/>
<evidence type="ECO:0000256" key="1">
    <source>
        <dbReference type="SAM" id="SignalP"/>
    </source>
</evidence>
<dbReference type="PaxDb" id="6239-T25E12.14"/>
<dbReference type="KEGG" id="cel:CELE_T25E12.14"/>